<organism evidence="1">
    <name type="scientific">freshwater metagenome</name>
    <dbReference type="NCBI Taxonomy" id="449393"/>
    <lineage>
        <taxon>unclassified sequences</taxon>
        <taxon>metagenomes</taxon>
        <taxon>ecological metagenomes</taxon>
    </lineage>
</organism>
<dbReference type="InterPro" id="IPR035986">
    <property type="entry name" value="PKD_dom_sf"/>
</dbReference>
<accession>A0A6J7AQJ7</accession>
<dbReference type="AlphaFoldDB" id="A0A6J7AQJ7"/>
<protein>
    <submittedName>
        <fullName evidence="1">Unannotated protein</fullName>
    </submittedName>
</protein>
<sequence length="47" mass="5065">MEFTITHTFAAPGTYFATAYVESHTEGDTAATARRLPNLAAARVVVH</sequence>
<evidence type="ECO:0000313" key="1">
    <source>
        <dbReference type="EMBL" id="CAB4835241.1"/>
    </source>
</evidence>
<dbReference type="EMBL" id="CAFAAV010000298">
    <property type="protein sequence ID" value="CAB4835241.1"/>
    <property type="molecule type" value="Genomic_DNA"/>
</dbReference>
<reference evidence="1" key="1">
    <citation type="submission" date="2020-05" db="EMBL/GenBank/DDBJ databases">
        <authorList>
            <person name="Chiriac C."/>
            <person name="Salcher M."/>
            <person name="Ghai R."/>
            <person name="Kavagutti S V."/>
        </authorList>
    </citation>
    <scope>NUCLEOTIDE SEQUENCE</scope>
</reference>
<proteinExistence type="predicted"/>
<dbReference type="SUPFAM" id="SSF49299">
    <property type="entry name" value="PKD domain"/>
    <property type="match status" value="1"/>
</dbReference>
<name>A0A6J7AQJ7_9ZZZZ</name>
<gene>
    <name evidence="1" type="ORF">UFOPK3099_02713</name>
</gene>